<keyword evidence="13" id="KW-0282">Flagellum</keyword>
<organism evidence="13 14">
    <name type="scientific">Gottschalkia purinilytica</name>
    <name type="common">Clostridium purinilyticum</name>
    <dbReference type="NCBI Taxonomy" id="1503"/>
    <lineage>
        <taxon>Bacteria</taxon>
        <taxon>Bacillati</taxon>
        <taxon>Bacillota</taxon>
        <taxon>Tissierellia</taxon>
        <taxon>Tissierellales</taxon>
        <taxon>Gottschalkiaceae</taxon>
        <taxon>Gottschalkia</taxon>
    </lineage>
</organism>
<evidence type="ECO:0000256" key="2">
    <source>
        <dbReference type="ARBA" id="ARBA00021714"/>
    </source>
</evidence>
<feature type="transmembrane region" description="Helical" evidence="12">
    <location>
        <begin position="56"/>
        <end position="82"/>
    </location>
</feature>
<dbReference type="PANTHER" id="PTHR30587">
    <property type="entry name" value="FLAGELLAR BIOSYNTHETIC PROTEIN FLIP"/>
    <property type="match status" value="1"/>
</dbReference>
<dbReference type="PATRIC" id="fig|1503.3.peg.2660"/>
<evidence type="ECO:0000256" key="9">
    <source>
        <dbReference type="ARBA" id="ARBA00023136"/>
    </source>
</evidence>
<dbReference type="PANTHER" id="PTHR30587:SF0">
    <property type="entry name" value="FLAGELLAR BIOSYNTHETIC PROTEIN FLIP"/>
    <property type="match status" value="1"/>
</dbReference>
<name>A0A0L0WBF4_GOTPU</name>
<evidence type="ECO:0000256" key="5">
    <source>
        <dbReference type="ARBA" id="ARBA00022692"/>
    </source>
</evidence>
<dbReference type="Pfam" id="PF00813">
    <property type="entry name" value="FliP"/>
    <property type="match status" value="1"/>
</dbReference>
<feature type="transmembrane region" description="Helical" evidence="12">
    <location>
        <begin position="102"/>
        <end position="122"/>
    </location>
</feature>
<dbReference type="PROSITE" id="PS01061">
    <property type="entry name" value="FLIP_2"/>
    <property type="match status" value="1"/>
</dbReference>
<gene>
    <name evidence="12 13" type="primary">fliP</name>
    <name evidence="13" type="ORF">CLPU_5c01350</name>
</gene>
<feature type="transmembrane region" description="Helical" evidence="12">
    <location>
        <begin position="195"/>
        <end position="221"/>
    </location>
</feature>
<protein>
    <recommendedName>
        <fullName evidence="2 12">Flagellar biosynthetic protein FliP</fullName>
    </recommendedName>
</protein>
<dbReference type="NCBIfam" id="TIGR01103">
    <property type="entry name" value="fliP"/>
    <property type="match status" value="1"/>
</dbReference>
<keyword evidence="7 12" id="KW-0653">Protein transport</keyword>
<keyword evidence="10" id="KW-0975">Bacterial flagellum</keyword>
<accession>A0A0L0WBF4</accession>
<keyword evidence="4 12" id="KW-1003">Cell membrane</keyword>
<dbReference type="PRINTS" id="PR01302">
    <property type="entry name" value="TYPE3IMPPROT"/>
</dbReference>
<evidence type="ECO:0000256" key="6">
    <source>
        <dbReference type="ARBA" id="ARBA00022795"/>
    </source>
</evidence>
<dbReference type="GO" id="GO:0044781">
    <property type="term" value="P:bacterial-type flagellum organization"/>
    <property type="evidence" value="ECO:0007669"/>
    <property type="project" value="UniProtKB-UniRule"/>
</dbReference>
<reference evidence="14" key="1">
    <citation type="submission" date="2015-07" db="EMBL/GenBank/DDBJ databases">
        <title>Draft genome sequence of the purine-degrading Gottschalkia purinilyticum DSM 1384 (formerly Clostridium purinilyticum).</title>
        <authorList>
            <person name="Poehlein A."/>
            <person name="Schiel-Bengelsdorf B."/>
            <person name="Bengelsdorf F.R."/>
            <person name="Daniel R."/>
            <person name="Duerre P."/>
        </authorList>
    </citation>
    <scope>NUCLEOTIDE SEQUENCE [LARGE SCALE GENOMIC DNA]</scope>
    <source>
        <strain evidence="14">DSM 1384</strain>
    </source>
</reference>
<dbReference type="NCBIfam" id="NF009438">
    <property type="entry name" value="PRK12797.1"/>
    <property type="match status" value="1"/>
</dbReference>
<feature type="transmembrane region" description="Helical" evidence="12">
    <location>
        <begin position="233"/>
        <end position="254"/>
    </location>
</feature>
<dbReference type="AlphaFoldDB" id="A0A0L0WBF4"/>
<dbReference type="InterPro" id="IPR005838">
    <property type="entry name" value="T3SS_IM_P"/>
</dbReference>
<evidence type="ECO:0000313" key="14">
    <source>
        <dbReference type="Proteomes" id="UP000037267"/>
    </source>
</evidence>
<sequence>MIRNETMKKIWKIIIISTLIFFTLGNLGFAQSDLSLFGKTIEIKDAGNPGSYTTSIQLLILFTILTLAPTILIMMTSFTRIIIVLSFTRNSLGTQQIPPNQVLIGLALFLTLFIMAPIGSQINKEAIQPYMKEEITQDQALEKAMNPIRKFMFKQTKEKDMALFLKVAKIKNVEKLDQIPTKVLIPAFVISELKAAFQIGFIIFIPFLVIDMVVASTLMSMGMMMLPPVMISLPFKILLFIMVDGWNLIIGQLITSFK</sequence>
<keyword evidence="9 12" id="KW-0472">Membrane</keyword>
<evidence type="ECO:0000256" key="11">
    <source>
        <dbReference type="ARBA" id="ARBA00023225"/>
    </source>
</evidence>
<dbReference type="GO" id="GO:0009306">
    <property type="term" value="P:protein secretion"/>
    <property type="evidence" value="ECO:0007669"/>
    <property type="project" value="UniProtKB-UniRule"/>
</dbReference>
<dbReference type="STRING" id="1503.CLPU_5c01350"/>
<dbReference type="GO" id="GO:0009425">
    <property type="term" value="C:bacterial-type flagellum basal body"/>
    <property type="evidence" value="ECO:0007669"/>
    <property type="project" value="UniProtKB-SubCell"/>
</dbReference>
<keyword evidence="13" id="KW-0969">Cilium</keyword>
<keyword evidence="11 12" id="KW-1006">Bacterial flagellum protein export</keyword>
<comment type="function">
    <text evidence="12">Plays a role in the flagellum-specific transport system.</text>
</comment>
<dbReference type="PROSITE" id="PS01060">
    <property type="entry name" value="FLIP_1"/>
    <property type="match status" value="1"/>
</dbReference>
<keyword evidence="13" id="KW-0966">Cell projection</keyword>
<keyword evidence="8 12" id="KW-1133">Transmembrane helix</keyword>
<keyword evidence="5 12" id="KW-0812">Transmembrane</keyword>
<comment type="caution">
    <text evidence="13">The sequence shown here is derived from an EMBL/GenBank/DDBJ whole genome shotgun (WGS) entry which is preliminary data.</text>
</comment>
<dbReference type="GO" id="GO:0005886">
    <property type="term" value="C:plasma membrane"/>
    <property type="evidence" value="ECO:0007669"/>
    <property type="project" value="UniProtKB-SubCell"/>
</dbReference>
<evidence type="ECO:0000256" key="3">
    <source>
        <dbReference type="ARBA" id="ARBA00022448"/>
    </source>
</evidence>
<comment type="similarity">
    <text evidence="1 12">Belongs to the FliP/MopC/SpaP family.</text>
</comment>
<evidence type="ECO:0000256" key="4">
    <source>
        <dbReference type="ARBA" id="ARBA00022475"/>
    </source>
</evidence>
<evidence type="ECO:0000256" key="7">
    <source>
        <dbReference type="ARBA" id="ARBA00022927"/>
    </source>
</evidence>
<evidence type="ECO:0000256" key="1">
    <source>
        <dbReference type="ARBA" id="ARBA00006257"/>
    </source>
</evidence>
<evidence type="ECO:0000256" key="12">
    <source>
        <dbReference type="RuleBase" id="RU362069"/>
    </source>
</evidence>
<keyword evidence="6 12" id="KW-1005">Bacterial flagellum biogenesis</keyword>
<comment type="subcellular location">
    <subcellularLocation>
        <location evidence="12">Cell membrane</location>
        <topology evidence="12">Multi-pass membrane protein</topology>
    </subcellularLocation>
    <subcellularLocation>
        <location evidence="12">Bacterial flagellum basal body</location>
    </subcellularLocation>
</comment>
<proteinExistence type="inferred from homology"/>
<keyword evidence="3 12" id="KW-0813">Transport</keyword>
<dbReference type="PRINTS" id="PR00951">
    <property type="entry name" value="FLGBIOSNFLIP"/>
</dbReference>
<dbReference type="Proteomes" id="UP000037267">
    <property type="component" value="Unassembled WGS sequence"/>
</dbReference>
<evidence type="ECO:0000313" key="13">
    <source>
        <dbReference type="EMBL" id="KNF08828.1"/>
    </source>
</evidence>
<dbReference type="InterPro" id="IPR005837">
    <property type="entry name" value="FliP"/>
</dbReference>
<keyword evidence="14" id="KW-1185">Reference proteome</keyword>
<dbReference type="EMBL" id="LGSS01000005">
    <property type="protein sequence ID" value="KNF08828.1"/>
    <property type="molecule type" value="Genomic_DNA"/>
</dbReference>
<evidence type="ECO:0000256" key="10">
    <source>
        <dbReference type="ARBA" id="ARBA00023143"/>
    </source>
</evidence>
<evidence type="ECO:0000256" key="8">
    <source>
        <dbReference type="ARBA" id="ARBA00022989"/>
    </source>
</evidence>